<reference evidence="2 3" key="1">
    <citation type="submission" date="2018-07" db="EMBL/GenBank/DDBJ databases">
        <title>Erythrobacter nanhaiensis sp. nov., a novel member of the genus Erythrobacter isolated from the South China Sea.</title>
        <authorList>
            <person name="Chen X."/>
            <person name="Liu J."/>
        </authorList>
    </citation>
    <scope>NUCLEOTIDE SEQUENCE [LARGE SCALE GENOMIC DNA]</scope>
    <source>
        <strain evidence="2 3">S-5</strain>
    </source>
</reference>
<keyword evidence="3" id="KW-1185">Reference proteome</keyword>
<dbReference type="Proteomes" id="UP000254101">
    <property type="component" value="Unassembled WGS sequence"/>
</dbReference>
<accession>A0A395LNS7</accession>
<feature type="compositionally biased region" description="Basic and acidic residues" evidence="1">
    <location>
        <begin position="123"/>
        <end position="134"/>
    </location>
</feature>
<feature type="compositionally biased region" description="Pro residues" evidence="1">
    <location>
        <begin position="213"/>
        <end position="225"/>
    </location>
</feature>
<proteinExistence type="predicted"/>
<organism evidence="2 3">
    <name type="scientific">Alteriqipengyuania lutimaris</name>
    <dbReference type="NCBI Taxonomy" id="1538146"/>
    <lineage>
        <taxon>Bacteria</taxon>
        <taxon>Pseudomonadati</taxon>
        <taxon>Pseudomonadota</taxon>
        <taxon>Alphaproteobacteria</taxon>
        <taxon>Sphingomonadales</taxon>
        <taxon>Erythrobacteraceae</taxon>
        <taxon>Alteriqipengyuania</taxon>
    </lineage>
</organism>
<name>A0A395LNS7_9SPHN</name>
<dbReference type="OrthoDB" id="7432392at2"/>
<evidence type="ECO:0000313" key="3">
    <source>
        <dbReference type="Proteomes" id="UP000254101"/>
    </source>
</evidence>
<protein>
    <submittedName>
        <fullName evidence="2">Pilus assembly protein</fullName>
    </submittedName>
</protein>
<comment type="caution">
    <text evidence="2">The sequence shown here is derived from an EMBL/GenBank/DDBJ whole genome shotgun (WGS) entry which is preliminary data.</text>
</comment>
<dbReference type="EMBL" id="QRBB01000001">
    <property type="protein sequence ID" value="RDS78067.1"/>
    <property type="molecule type" value="Genomic_DNA"/>
</dbReference>
<feature type="region of interest" description="Disordered" evidence="1">
    <location>
        <begin position="123"/>
        <end position="145"/>
    </location>
</feature>
<gene>
    <name evidence="2" type="ORF">DL238_10960</name>
</gene>
<evidence type="ECO:0000256" key="1">
    <source>
        <dbReference type="SAM" id="MobiDB-lite"/>
    </source>
</evidence>
<dbReference type="AlphaFoldDB" id="A0A395LNS7"/>
<sequence>MREIAHDRTGLALVEFALALPLLLTLSLTGAELANYITTRMRLSQLALHLADNAARVGVGGAREAKKVYESDIHDLMDGAELQAGSLDLYEQGRIVITSLEPMTGANPQNKARIRWQRCKGEKSYDSPYDDKTTNLDGIGPSDRQAMVQPDGVTMFVEVYYEYRPLVSSELVPAIEISEIASMMVRERRDTGGANDGLYPVNGVAPATCAAPSPGPSPTPTPTPTDPYNDNAASGVCHTTKKDGYHCH</sequence>
<evidence type="ECO:0000313" key="2">
    <source>
        <dbReference type="EMBL" id="RDS78067.1"/>
    </source>
</evidence>
<feature type="region of interest" description="Disordered" evidence="1">
    <location>
        <begin position="209"/>
        <end position="235"/>
    </location>
</feature>